<evidence type="ECO:0000313" key="3">
    <source>
        <dbReference type="Proteomes" id="UP000557899"/>
    </source>
</evidence>
<feature type="compositionally biased region" description="Basic and acidic residues" evidence="1">
    <location>
        <begin position="212"/>
        <end position="223"/>
    </location>
</feature>
<feature type="compositionally biased region" description="Gly residues" evidence="1">
    <location>
        <begin position="193"/>
        <end position="202"/>
    </location>
</feature>
<feature type="region of interest" description="Disordered" evidence="1">
    <location>
        <begin position="1"/>
        <end position="21"/>
    </location>
</feature>
<evidence type="ECO:0000256" key="1">
    <source>
        <dbReference type="SAM" id="MobiDB-lite"/>
    </source>
</evidence>
<evidence type="ECO:0000313" key="2">
    <source>
        <dbReference type="EMBL" id="NLA56686.1"/>
    </source>
</evidence>
<dbReference type="EMBL" id="JAAZHI010000205">
    <property type="protein sequence ID" value="NLA56686.1"/>
    <property type="molecule type" value="Genomic_DNA"/>
</dbReference>
<name>A0A7X6SWM7_9CORY</name>
<feature type="compositionally biased region" description="Basic and acidic residues" evidence="1">
    <location>
        <begin position="59"/>
        <end position="90"/>
    </location>
</feature>
<feature type="compositionally biased region" description="Basic and acidic residues" evidence="1">
    <location>
        <begin position="98"/>
        <end position="114"/>
    </location>
</feature>
<protein>
    <submittedName>
        <fullName evidence="2">Uncharacterized protein</fullName>
    </submittedName>
</protein>
<sequence>MGADEEQAQAHEEHDGDLPAAADEVLHAVGDHAPVGVGGQALLDEAHALLTRGGLADEVATREGAEQARPAGHEEHHHGVGGEAHPHPDLLRAGAACHDGRDDQRRETVAHEHVELEDEDVVQQAVEDEHERTPRVAAGPGLAAAHRRLPLDLQPDAEHDGQQSDELAVGEEVEQDVGDGVERRQRPLSHRALGGGVHGGAGEEPDVGQQGAEDRDAPEHVEGDDAPSWSECVAHTEKRRKHPWERVPRQQSLAGTTLGRARQQPP</sequence>
<feature type="compositionally biased region" description="Basic and acidic residues" evidence="1">
    <location>
        <begin position="8"/>
        <end position="17"/>
    </location>
</feature>
<dbReference type="AlphaFoldDB" id="A0A7X6SWM7"/>
<reference evidence="2 3" key="1">
    <citation type="journal article" date="2020" name="Biotechnol. Biofuels">
        <title>New insights from the biogas microbiome by comprehensive genome-resolved metagenomics of nearly 1600 species originating from multiple anaerobic digesters.</title>
        <authorList>
            <person name="Campanaro S."/>
            <person name="Treu L."/>
            <person name="Rodriguez-R L.M."/>
            <person name="Kovalovszki A."/>
            <person name="Ziels R.M."/>
            <person name="Maus I."/>
            <person name="Zhu X."/>
            <person name="Kougias P.G."/>
            <person name="Basile A."/>
            <person name="Luo G."/>
            <person name="Schluter A."/>
            <person name="Konstantinidis K.T."/>
            <person name="Angelidaki I."/>
        </authorList>
    </citation>
    <scope>NUCLEOTIDE SEQUENCE [LARGE SCALE GENOMIC DNA]</scope>
    <source>
        <strain evidence="2">AS15tlH2ME_198</strain>
    </source>
</reference>
<feature type="region of interest" description="Disordered" evidence="1">
    <location>
        <begin position="59"/>
        <end position="266"/>
    </location>
</feature>
<organism evidence="2 3">
    <name type="scientific">Corynebacterium humireducens</name>
    <dbReference type="NCBI Taxonomy" id="1223514"/>
    <lineage>
        <taxon>Bacteria</taxon>
        <taxon>Bacillati</taxon>
        <taxon>Actinomycetota</taxon>
        <taxon>Actinomycetes</taxon>
        <taxon>Mycobacteriales</taxon>
        <taxon>Corynebacteriaceae</taxon>
        <taxon>Corynebacterium</taxon>
    </lineage>
</organism>
<feature type="compositionally biased region" description="Acidic residues" evidence="1">
    <location>
        <begin position="168"/>
        <end position="179"/>
    </location>
</feature>
<proteinExistence type="predicted"/>
<comment type="caution">
    <text evidence="2">The sequence shown here is derived from an EMBL/GenBank/DDBJ whole genome shotgun (WGS) entry which is preliminary data.</text>
</comment>
<dbReference type="Proteomes" id="UP000557899">
    <property type="component" value="Unassembled WGS sequence"/>
</dbReference>
<accession>A0A7X6SWM7</accession>
<gene>
    <name evidence="2" type="ORF">GX859_10445</name>
</gene>